<organism evidence="2 3">
    <name type="scientific">Monilinia laxa</name>
    <name type="common">Brown rot fungus</name>
    <name type="synonym">Sclerotinia laxa</name>
    <dbReference type="NCBI Taxonomy" id="61186"/>
    <lineage>
        <taxon>Eukaryota</taxon>
        <taxon>Fungi</taxon>
        <taxon>Dikarya</taxon>
        <taxon>Ascomycota</taxon>
        <taxon>Pezizomycotina</taxon>
        <taxon>Leotiomycetes</taxon>
        <taxon>Helotiales</taxon>
        <taxon>Sclerotiniaceae</taxon>
        <taxon>Monilinia</taxon>
    </lineage>
</organism>
<keyword evidence="3" id="KW-1185">Reference proteome</keyword>
<dbReference type="Proteomes" id="UP000326757">
    <property type="component" value="Unassembled WGS sequence"/>
</dbReference>
<evidence type="ECO:0000313" key="3">
    <source>
        <dbReference type="Proteomes" id="UP000326757"/>
    </source>
</evidence>
<accession>A0A5N6KBC7</accession>
<reference evidence="2 3" key="1">
    <citation type="submission" date="2019-06" db="EMBL/GenBank/DDBJ databases">
        <title>Genome Sequence of the Brown Rot Fungal Pathogen Monilinia laxa.</title>
        <authorList>
            <person name="De Miccolis Angelini R.M."/>
            <person name="Landi L."/>
            <person name="Abate D."/>
            <person name="Pollastro S."/>
            <person name="Romanazzi G."/>
            <person name="Faretra F."/>
        </authorList>
    </citation>
    <scope>NUCLEOTIDE SEQUENCE [LARGE SCALE GENOMIC DNA]</scope>
    <source>
        <strain evidence="2 3">Mlax316</strain>
    </source>
</reference>
<dbReference type="AlphaFoldDB" id="A0A5N6KBC7"/>
<feature type="compositionally biased region" description="Pro residues" evidence="1">
    <location>
        <begin position="83"/>
        <end position="98"/>
    </location>
</feature>
<protein>
    <submittedName>
        <fullName evidence="2">Uncharacterized protein</fullName>
    </submittedName>
</protein>
<gene>
    <name evidence="2" type="ORF">EYC80_000651</name>
</gene>
<evidence type="ECO:0000256" key="1">
    <source>
        <dbReference type="SAM" id="MobiDB-lite"/>
    </source>
</evidence>
<evidence type="ECO:0000313" key="2">
    <source>
        <dbReference type="EMBL" id="KAB8300485.1"/>
    </source>
</evidence>
<name>A0A5N6KBC7_MONLA</name>
<sequence>MLRYKFSVGTLYSFYCIPRSLSGLGSGWTLWSGMAQINGCMNIRSVEPFEFLSLKNVVKLPRSEIHPMQLHNTNPIQLLSTLYPPPPPPTKEPQPTSPAPSTQGFSSPNITPIYTLITSPSNPHKTTPNLMIA</sequence>
<proteinExistence type="predicted"/>
<dbReference type="EMBL" id="VIGI01000005">
    <property type="protein sequence ID" value="KAB8300485.1"/>
    <property type="molecule type" value="Genomic_DNA"/>
</dbReference>
<feature type="region of interest" description="Disordered" evidence="1">
    <location>
        <begin position="79"/>
        <end position="108"/>
    </location>
</feature>
<comment type="caution">
    <text evidence="2">The sequence shown here is derived from an EMBL/GenBank/DDBJ whole genome shotgun (WGS) entry which is preliminary data.</text>
</comment>